<comment type="caution">
    <text evidence="2">The sequence shown here is derived from an EMBL/GenBank/DDBJ whole genome shotgun (WGS) entry which is preliminary data.</text>
</comment>
<dbReference type="EMBL" id="JAWDGP010003926">
    <property type="protein sequence ID" value="KAK3769434.1"/>
    <property type="molecule type" value="Genomic_DNA"/>
</dbReference>
<dbReference type="AlphaFoldDB" id="A0AAE0ZHB9"/>
<reference evidence="2" key="1">
    <citation type="journal article" date="2023" name="G3 (Bethesda)">
        <title>A reference genome for the long-term kleptoplast-retaining sea slug Elysia crispata morphotype clarki.</title>
        <authorList>
            <person name="Eastman K.E."/>
            <person name="Pendleton A.L."/>
            <person name="Shaikh M.A."/>
            <person name="Suttiyut T."/>
            <person name="Ogas R."/>
            <person name="Tomko P."/>
            <person name="Gavelis G."/>
            <person name="Widhalm J.R."/>
            <person name="Wisecaver J.H."/>
        </authorList>
    </citation>
    <scope>NUCLEOTIDE SEQUENCE</scope>
    <source>
        <strain evidence="2">ECLA1</strain>
    </source>
</reference>
<dbReference type="Proteomes" id="UP001283361">
    <property type="component" value="Unassembled WGS sequence"/>
</dbReference>
<accession>A0AAE0ZHB9</accession>
<gene>
    <name evidence="2" type="ORF">RRG08_008420</name>
</gene>
<evidence type="ECO:0000313" key="3">
    <source>
        <dbReference type="Proteomes" id="UP001283361"/>
    </source>
</evidence>
<keyword evidence="3" id="KW-1185">Reference proteome</keyword>
<organism evidence="2 3">
    <name type="scientific">Elysia crispata</name>
    <name type="common">lettuce slug</name>
    <dbReference type="NCBI Taxonomy" id="231223"/>
    <lineage>
        <taxon>Eukaryota</taxon>
        <taxon>Metazoa</taxon>
        <taxon>Spiralia</taxon>
        <taxon>Lophotrochozoa</taxon>
        <taxon>Mollusca</taxon>
        <taxon>Gastropoda</taxon>
        <taxon>Heterobranchia</taxon>
        <taxon>Euthyneura</taxon>
        <taxon>Panpulmonata</taxon>
        <taxon>Sacoglossa</taxon>
        <taxon>Placobranchoidea</taxon>
        <taxon>Plakobranchidae</taxon>
        <taxon>Elysia</taxon>
    </lineage>
</organism>
<protein>
    <submittedName>
        <fullName evidence="2">Uncharacterized protein</fullName>
    </submittedName>
</protein>
<feature type="region of interest" description="Disordered" evidence="1">
    <location>
        <begin position="48"/>
        <end position="71"/>
    </location>
</feature>
<evidence type="ECO:0000256" key="1">
    <source>
        <dbReference type="SAM" id="MobiDB-lite"/>
    </source>
</evidence>
<name>A0AAE0ZHB9_9GAST</name>
<sequence>MALTSSVKIAIGWAGLIAVGLSSFVVARDSVVQNRRVLMETRARIVDQARREGEEEFRRRERERKTRADGV</sequence>
<proteinExistence type="predicted"/>
<evidence type="ECO:0000313" key="2">
    <source>
        <dbReference type="EMBL" id="KAK3769434.1"/>
    </source>
</evidence>